<gene>
    <name evidence="1" type="ORF">COH52_04800</name>
</gene>
<organism evidence="1 2">
    <name type="scientific">Neisseria meningitidis</name>
    <dbReference type="NCBI Taxonomy" id="487"/>
    <lineage>
        <taxon>Bacteria</taxon>
        <taxon>Pseudomonadati</taxon>
        <taxon>Pseudomonadota</taxon>
        <taxon>Betaproteobacteria</taxon>
        <taxon>Neisseriales</taxon>
        <taxon>Neisseriaceae</taxon>
        <taxon>Neisseria</taxon>
    </lineage>
</organism>
<proteinExistence type="predicted"/>
<dbReference type="Proteomes" id="UP000283666">
    <property type="component" value="Unassembled WGS sequence"/>
</dbReference>
<name>A0A425B3F0_NEIME</name>
<reference evidence="1 2" key="1">
    <citation type="submission" date="2017-09" db="EMBL/GenBank/DDBJ databases">
        <title>Phenotypic and genotypic characterization of Colombian isolates of Neisseria meningitidis recovered from invasive disease.</title>
        <authorList>
            <person name="Duarte C."/>
            <person name="Gabastou J.M."/>
            <person name="Moreno J."/>
        </authorList>
    </citation>
    <scope>NUCLEOTIDE SEQUENCE [LARGE SCALE GENOMIC DNA]</scope>
    <source>
        <strain evidence="1 2">INS-Nm1012</strain>
    </source>
</reference>
<evidence type="ECO:0008006" key="3">
    <source>
        <dbReference type="Google" id="ProtNLM"/>
    </source>
</evidence>
<dbReference type="EMBL" id="NWZY01000010">
    <property type="protein sequence ID" value="RQK79221.1"/>
    <property type="molecule type" value="Genomic_DNA"/>
</dbReference>
<sequence>MSEGKKIVALGFSAEDGMTGAAAAYHVVEYIGADYRNGFITATLNGYVSENAFKSGKQYLLTRTLDFQEAVITAPDPDWVYRKALEEASGIPKDAQPVYAE</sequence>
<protein>
    <recommendedName>
        <fullName evidence="3">Phage associated protein</fullName>
    </recommendedName>
</protein>
<accession>A0A425B3F0</accession>
<comment type="caution">
    <text evidence="1">The sequence shown here is derived from an EMBL/GenBank/DDBJ whole genome shotgun (WGS) entry which is preliminary data.</text>
</comment>
<dbReference type="AlphaFoldDB" id="A0A425B3F0"/>
<dbReference type="RefSeq" id="WP_061725838.1">
    <property type="nucleotide sequence ID" value="NZ_CP023813.1"/>
</dbReference>
<evidence type="ECO:0000313" key="1">
    <source>
        <dbReference type="EMBL" id="RQK79221.1"/>
    </source>
</evidence>
<evidence type="ECO:0000313" key="2">
    <source>
        <dbReference type="Proteomes" id="UP000283666"/>
    </source>
</evidence>